<dbReference type="Proteomes" id="UP001140510">
    <property type="component" value="Unassembled WGS sequence"/>
</dbReference>
<gene>
    <name evidence="3" type="ORF">N0V91_011146</name>
</gene>
<proteinExistence type="predicted"/>
<name>A0A9W8Z020_9PLEO</name>
<evidence type="ECO:0000256" key="1">
    <source>
        <dbReference type="SAM" id="Coils"/>
    </source>
</evidence>
<evidence type="ECO:0000256" key="2">
    <source>
        <dbReference type="SAM" id="MobiDB-lite"/>
    </source>
</evidence>
<reference evidence="3" key="1">
    <citation type="submission" date="2022-10" db="EMBL/GenBank/DDBJ databases">
        <title>Tapping the CABI collections for fungal endophytes: first genome assemblies for Collariella, Neodidymelliopsis, Ascochyta clinopodiicola, Didymella pomorum, Didymosphaeria variabile, Neocosmospora piperis and Neocucurbitaria cava.</title>
        <authorList>
            <person name="Hill R."/>
        </authorList>
    </citation>
    <scope>NUCLEOTIDE SEQUENCE</scope>
    <source>
        <strain evidence="3">IMI 355091</strain>
    </source>
</reference>
<dbReference type="SUPFAM" id="SSF53383">
    <property type="entry name" value="PLP-dependent transferases"/>
    <property type="match status" value="1"/>
</dbReference>
<dbReference type="EMBL" id="JAPEVA010000186">
    <property type="protein sequence ID" value="KAJ4394966.1"/>
    <property type="molecule type" value="Genomic_DNA"/>
</dbReference>
<keyword evidence="1" id="KW-0175">Coiled coil</keyword>
<dbReference type="AlphaFoldDB" id="A0A9W8Z020"/>
<comment type="caution">
    <text evidence="3">The sequence shown here is derived from an EMBL/GenBank/DDBJ whole genome shotgun (WGS) entry which is preliminary data.</text>
</comment>
<feature type="compositionally biased region" description="Basic and acidic residues" evidence="2">
    <location>
        <begin position="237"/>
        <end position="249"/>
    </location>
</feature>
<keyword evidence="4" id="KW-1185">Reference proteome</keyword>
<dbReference type="Gene3D" id="3.90.1150.10">
    <property type="entry name" value="Aspartate Aminotransferase, domain 1"/>
    <property type="match status" value="1"/>
</dbReference>
<evidence type="ECO:0000313" key="4">
    <source>
        <dbReference type="Proteomes" id="UP001140510"/>
    </source>
</evidence>
<sequence length="326" mass="37014">MLAAYEFATRLLDDHGIEYMPGVTAAFFIWLNLGKKYAERQPELTKGKSGPAIAAMVQEQINMRKIFLINGDAMGAEQPGWFRMVFTQSEEYIVEGIRRIAQVEKGHGARTADKDLTGCSMIDSGLPFRMQVDTYAEGKIGSLLQERDSLSEQIARQEKAYEELEQRVLKRAAVDADIPVEVVHRLNRLENVVERYRVENPNSRDSLKVTQNEVIEFKDEFARQLNKLRGAGKKTRNAKEVADKQEKKAKSAISDEQSRAKSDRKVKQERNEAVAQLVQLTKLRDDIQADLEAERDDEPHLRVTDPASDFIVAVIPVELSVQRAHF</sequence>
<dbReference type="OrthoDB" id="3796753at2759"/>
<feature type="compositionally biased region" description="Basic and acidic residues" evidence="2">
    <location>
        <begin position="256"/>
        <end position="268"/>
    </location>
</feature>
<protein>
    <submittedName>
        <fullName evidence="3">Uncharacterized protein</fullName>
    </submittedName>
</protein>
<accession>A0A9W8Z020</accession>
<dbReference type="InterPro" id="IPR015424">
    <property type="entry name" value="PyrdxlP-dep_Trfase"/>
</dbReference>
<dbReference type="InterPro" id="IPR015422">
    <property type="entry name" value="PyrdxlP-dep_Trfase_small"/>
</dbReference>
<evidence type="ECO:0000313" key="3">
    <source>
        <dbReference type="EMBL" id="KAJ4394966.1"/>
    </source>
</evidence>
<feature type="coiled-coil region" evidence="1">
    <location>
        <begin position="140"/>
        <end position="167"/>
    </location>
</feature>
<feature type="region of interest" description="Disordered" evidence="2">
    <location>
        <begin position="228"/>
        <end position="268"/>
    </location>
</feature>
<organism evidence="3 4">
    <name type="scientific">Didymella pomorum</name>
    <dbReference type="NCBI Taxonomy" id="749634"/>
    <lineage>
        <taxon>Eukaryota</taxon>
        <taxon>Fungi</taxon>
        <taxon>Dikarya</taxon>
        <taxon>Ascomycota</taxon>
        <taxon>Pezizomycotina</taxon>
        <taxon>Dothideomycetes</taxon>
        <taxon>Pleosporomycetidae</taxon>
        <taxon>Pleosporales</taxon>
        <taxon>Pleosporineae</taxon>
        <taxon>Didymellaceae</taxon>
        <taxon>Didymella</taxon>
    </lineage>
</organism>